<evidence type="ECO:0000256" key="1">
    <source>
        <dbReference type="SAM" id="SignalP"/>
    </source>
</evidence>
<evidence type="ECO:0000313" key="3">
    <source>
        <dbReference type="Proteomes" id="UP000216035"/>
    </source>
</evidence>
<dbReference type="EMBL" id="NOXX01000209">
    <property type="protein sequence ID" value="OYQ42940.1"/>
    <property type="molecule type" value="Genomic_DNA"/>
</dbReference>
<sequence>MKKLLCSIFIATSLLLSCSSSEEDTNNNQGGFATTPVSGVVYSNPFTMAGGKARSLTSNNVEVFYIYLTETAINCNETENLGPLWIIVPAAVGTYDFAGGARIQFKDPNSGDFEGATDAEIEITAISTTTITGKLKGSGFNAAENEINGTFSVQVCP</sequence>
<accession>A0A255ZQH9</accession>
<dbReference type="RefSeq" id="WP_094486879.1">
    <property type="nucleotide sequence ID" value="NZ_NOXX01000209.1"/>
</dbReference>
<dbReference type="Proteomes" id="UP000216035">
    <property type="component" value="Unassembled WGS sequence"/>
</dbReference>
<dbReference type="PROSITE" id="PS51257">
    <property type="entry name" value="PROKAR_LIPOPROTEIN"/>
    <property type="match status" value="1"/>
</dbReference>
<feature type="signal peptide" evidence="1">
    <location>
        <begin position="1"/>
        <end position="22"/>
    </location>
</feature>
<gene>
    <name evidence="2" type="ORF">CHX27_11245</name>
</gene>
<dbReference type="AlphaFoldDB" id="A0A255ZQH9"/>
<keyword evidence="3" id="KW-1185">Reference proteome</keyword>
<comment type="caution">
    <text evidence="2">The sequence shown here is derived from an EMBL/GenBank/DDBJ whole genome shotgun (WGS) entry which is preliminary data.</text>
</comment>
<keyword evidence="1" id="KW-0732">Signal</keyword>
<proteinExistence type="predicted"/>
<evidence type="ECO:0008006" key="4">
    <source>
        <dbReference type="Google" id="ProtNLM"/>
    </source>
</evidence>
<evidence type="ECO:0000313" key="2">
    <source>
        <dbReference type="EMBL" id="OYQ42940.1"/>
    </source>
</evidence>
<feature type="chain" id="PRO_5013010677" description="Lipoprotein" evidence="1">
    <location>
        <begin position="23"/>
        <end position="157"/>
    </location>
</feature>
<name>A0A255ZQH9_9FLAO</name>
<organism evidence="2 3">
    <name type="scientific">Flavobacterium aurantiibacter</name>
    <dbReference type="NCBI Taxonomy" id="2023067"/>
    <lineage>
        <taxon>Bacteria</taxon>
        <taxon>Pseudomonadati</taxon>
        <taxon>Bacteroidota</taxon>
        <taxon>Flavobacteriia</taxon>
        <taxon>Flavobacteriales</taxon>
        <taxon>Flavobacteriaceae</taxon>
        <taxon>Flavobacterium</taxon>
    </lineage>
</organism>
<protein>
    <recommendedName>
        <fullName evidence="4">Lipoprotein</fullName>
    </recommendedName>
</protein>
<reference evidence="2 3" key="1">
    <citation type="submission" date="2017-07" db="EMBL/GenBank/DDBJ databases">
        <title>Flavobacterium cyanobacteriorum sp. nov., isolated from cyanobacterial aggregates in a eutrophic lake.</title>
        <authorList>
            <person name="Cai H."/>
        </authorList>
    </citation>
    <scope>NUCLEOTIDE SEQUENCE [LARGE SCALE GENOMIC DNA]</scope>
    <source>
        <strain evidence="2 3">TH167</strain>
    </source>
</reference>